<feature type="region of interest" description="Disordered" evidence="1">
    <location>
        <begin position="25"/>
        <end position="44"/>
    </location>
</feature>
<keyword evidence="3" id="KW-1185">Reference proteome</keyword>
<dbReference type="Proteomes" id="UP001303647">
    <property type="component" value="Unassembled WGS sequence"/>
</dbReference>
<protein>
    <submittedName>
        <fullName evidence="2">Uncharacterized protein</fullName>
    </submittedName>
</protein>
<reference evidence="2" key="2">
    <citation type="submission" date="2023-05" db="EMBL/GenBank/DDBJ databases">
        <authorList>
            <consortium name="Lawrence Berkeley National Laboratory"/>
            <person name="Steindorff A."/>
            <person name="Hensen N."/>
            <person name="Bonometti L."/>
            <person name="Westerberg I."/>
            <person name="Brannstrom I.O."/>
            <person name="Guillou S."/>
            <person name="Cros-Aarteil S."/>
            <person name="Calhoun S."/>
            <person name="Haridas S."/>
            <person name="Kuo A."/>
            <person name="Mondo S."/>
            <person name="Pangilinan J."/>
            <person name="Riley R."/>
            <person name="Labutti K."/>
            <person name="Andreopoulos B."/>
            <person name="Lipzen A."/>
            <person name="Chen C."/>
            <person name="Yanf M."/>
            <person name="Daum C."/>
            <person name="Ng V."/>
            <person name="Clum A."/>
            <person name="Ohm R."/>
            <person name="Martin F."/>
            <person name="Silar P."/>
            <person name="Natvig D."/>
            <person name="Lalanne C."/>
            <person name="Gautier V."/>
            <person name="Ament-Velasquez S.L."/>
            <person name="Kruys A."/>
            <person name="Hutchinson M.I."/>
            <person name="Powell A.J."/>
            <person name="Barry K."/>
            <person name="Miller A.N."/>
            <person name="Grigoriev I.V."/>
            <person name="Debuchy R."/>
            <person name="Gladieux P."/>
            <person name="Thoren M.H."/>
            <person name="Johannesson H."/>
        </authorList>
    </citation>
    <scope>NUCLEOTIDE SEQUENCE</scope>
    <source>
        <strain evidence="2">CBS 359.72</strain>
    </source>
</reference>
<name>A0AAN7HH88_9PEZI</name>
<feature type="compositionally biased region" description="Polar residues" evidence="1">
    <location>
        <begin position="26"/>
        <end position="39"/>
    </location>
</feature>
<proteinExistence type="predicted"/>
<reference evidence="2" key="1">
    <citation type="journal article" date="2023" name="Mol. Phylogenet. Evol.">
        <title>Genome-scale phylogeny and comparative genomics of the fungal order Sordariales.</title>
        <authorList>
            <person name="Hensen N."/>
            <person name="Bonometti L."/>
            <person name="Westerberg I."/>
            <person name="Brannstrom I.O."/>
            <person name="Guillou S."/>
            <person name="Cros-Aarteil S."/>
            <person name="Calhoun S."/>
            <person name="Haridas S."/>
            <person name="Kuo A."/>
            <person name="Mondo S."/>
            <person name="Pangilinan J."/>
            <person name="Riley R."/>
            <person name="LaButti K."/>
            <person name="Andreopoulos B."/>
            <person name="Lipzen A."/>
            <person name="Chen C."/>
            <person name="Yan M."/>
            <person name="Daum C."/>
            <person name="Ng V."/>
            <person name="Clum A."/>
            <person name="Steindorff A."/>
            <person name="Ohm R.A."/>
            <person name="Martin F."/>
            <person name="Silar P."/>
            <person name="Natvig D.O."/>
            <person name="Lalanne C."/>
            <person name="Gautier V."/>
            <person name="Ament-Velasquez S.L."/>
            <person name="Kruys A."/>
            <person name="Hutchinson M.I."/>
            <person name="Powell A.J."/>
            <person name="Barry K."/>
            <person name="Miller A.N."/>
            <person name="Grigoriev I.V."/>
            <person name="Debuchy R."/>
            <person name="Gladieux P."/>
            <person name="Hiltunen Thoren M."/>
            <person name="Johannesson H."/>
        </authorList>
    </citation>
    <scope>NUCLEOTIDE SEQUENCE</scope>
    <source>
        <strain evidence="2">CBS 359.72</strain>
    </source>
</reference>
<comment type="caution">
    <text evidence="2">The sequence shown here is derived from an EMBL/GenBank/DDBJ whole genome shotgun (WGS) entry which is preliminary data.</text>
</comment>
<organism evidence="2 3">
    <name type="scientific">Corynascus novoguineensis</name>
    <dbReference type="NCBI Taxonomy" id="1126955"/>
    <lineage>
        <taxon>Eukaryota</taxon>
        <taxon>Fungi</taxon>
        <taxon>Dikarya</taxon>
        <taxon>Ascomycota</taxon>
        <taxon>Pezizomycotina</taxon>
        <taxon>Sordariomycetes</taxon>
        <taxon>Sordariomycetidae</taxon>
        <taxon>Sordariales</taxon>
        <taxon>Chaetomiaceae</taxon>
        <taxon>Corynascus</taxon>
    </lineage>
</organism>
<evidence type="ECO:0000313" key="3">
    <source>
        <dbReference type="Proteomes" id="UP001303647"/>
    </source>
</evidence>
<sequence>MAVAAPSGFDKNTLQPVHHRTLAEFSATSTRDAPTSACTNGMPASKQHPAGYPINDYTVVTPDAKNWTSYAVAEDWYGKHFVSGPHIMSLTHKSDPYGPFKCQFMCNAEDGCNAYFVWYEGIGTNHEHLNCVLFDAIVHPSVFVEASGTITSGVYDRLCSSSS</sequence>
<dbReference type="AlphaFoldDB" id="A0AAN7HH88"/>
<accession>A0AAN7HH88</accession>
<evidence type="ECO:0000313" key="2">
    <source>
        <dbReference type="EMBL" id="KAK4249811.1"/>
    </source>
</evidence>
<evidence type="ECO:0000256" key="1">
    <source>
        <dbReference type="SAM" id="MobiDB-lite"/>
    </source>
</evidence>
<dbReference type="EMBL" id="MU857619">
    <property type="protein sequence ID" value="KAK4249811.1"/>
    <property type="molecule type" value="Genomic_DNA"/>
</dbReference>
<gene>
    <name evidence="2" type="ORF">C7999DRAFT_39119</name>
</gene>